<evidence type="ECO:0000256" key="1">
    <source>
        <dbReference type="SAM" id="SignalP"/>
    </source>
</evidence>
<protein>
    <submittedName>
        <fullName evidence="2">DUF4384 domain-containing protein</fullName>
    </submittedName>
</protein>
<name>A0A9D9HL59_9BACT</name>
<sequence>MKYTLRLSAIISIMCLTFIQVSASPDSKRVKGIIGRCEITRHITQEQAEQKALEDAKTNAMRAAGVPEQLWSVTGLISEDDGSEFSQVLSRMTTLAVDGFITVREAVYSEEMINGRRYAVATIDADVRKGSGIDPTFALDIKGIDAVYEEGETMTFTTRIYGHDAYLKIFWFSKNEGALVYPSDYEADRLFKKDFDYTFPINPAIEYVMDKLEGNGRFMTLNFIAVATKKDIPFLEKEITFDTVLHWIYSIPADERAAYRESILIQ</sequence>
<feature type="signal peptide" evidence="1">
    <location>
        <begin position="1"/>
        <end position="23"/>
    </location>
</feature>
<dbReference type="EMBL" id="JADIMK010000059">
    <property type="protein sequence ID" value="MBO8455873.1"/>
    <property type="molecule type" value="Genomic_DNA"/>
</dbReference>
<dbReference type="AlphaFoldDB" id="A0A9D9HL59"/>
<feature type="chain" id="PRO_5038461456" evidence="1">
    <location>
        <begin position="24"/>
        <end position="266"/>
    </location>
</feature>
<evidence type="ECO:0000313" key="2">
    <source>
        <dbReference type="EMBL" id="MBO8455873.1"/>
    </source>
</evidence>
<accession>A0A9D9HL59</accession>
<gene>
    <name evidence="2" type="ORF">IAC08_05665</name>
</gene>
<keyword evidence="1" id="KW-0732">Signal</keyword>
<reference evidence="2" key="2">
    <citation type="journal article" date="2021" name="PeerJ">
        <title>Extensive microbial diversity within the chicken gut microbiome revealed by metagenomics and culture.</title>
        <authorList>
            <person name="Gilroy R."/>
            <person name="Ravi A."/>
            <person name="Getino M."/>
            <person name="Pursley I."/>
            <person name="Horton D.L."/>
            <person name="Alikhan N.F."/>
            <person name="Baker D."/>
            <person name="Gharbi K."/>
            <person name="Hall N."/>
            <person name="Watson M."/>
            <person name="Adriaenssens E.M."/>
            <person name="Foster-Nyarko E."/>
            <person name="Jarju S."/>
            <person name="Secka A."/>
            <person name="Antonio M."/>
            <person name="Oren A."/>
            <person name="Chaudhuri R.R."/>
            <person name="La Ragione R."/>
            <person name="Hildebrand F."/>
            <person name="Pallen M.J."/>
        </authorList>
    </citation>
    <scope>NUCLEOTIDE SEQUENCE</scope>
    <source>
        <strain evidence="2">B1-3475</strain>
    </source>
</reference>
<evidence type="ECO:0000313" key="3">
    <source>
        <dbReference type="Proteomes" id="UP000823617"/>
    </source>
</evidence>
<comment type="caution">
    <text evidence="2">The sequence shown here is derived from an EMBL/GenBank/DDBJ whole genome shotgun (WGS) entry which is preliminary data.</text>
</comment>
<organism evidence="2 3">
    <name type="scientific">Candidatus Cryptobacteroides intestinigallinarum</name>
    <dbReference type="NCBI Taxonomy" id="2840767"/>
    <lineage>
        <taxon>Bacteria</taxon>
        <taxon>Pseudomonadati</taxon>
        <taxon>Bacteroidota</taxon>
        <taxon>Bacteroidia</taxon>
        <taxon>Bacteroidales</taxon>
        <taxon>Candidatus Cryptobacteroides</taxon>
    </lineage>
</organism>
<reference evidence="2" key="1">
    <citation type="submission" date="2020-10" db="EMBL/GenBank/DDBJ databases">
        <authorList>
            <person name="Gilroy R."/>
        </authorList>
    </citation>
    <scope>NUCLEOTIDE SEQUENCE</scope>
    <source>
        <strain evidence="2">B1-3475</strain>
    </source>
</reference>
<dbReference type="Proteomes" id="UP000823617">
    <property type="component" value="Unassembled WGS sequence"/>
</dbReference>
<proteinExistence type="predicted"/>